<dbReference type="Pfam" id="PF00072">
    <property type="entry name" value="Response_reg"/>
    <property type="match status" value="1"/>
</dbReference>
<keyword evidence="2" id="KW-0805">Transcription regulation</keyword>
<dbReference type="PANTHER" id="PTHR35807:SF2">
    <property type="entry name" value="TRANSCRIPTIONAL ACTIVATOR DOMAIN"/>
    <property type="match status" value="1"/>
</dbReference>
<evidence type="ECO:0000313" key="10">
    <source>
        <dbReference type="Proteomes" id="UP000605427"/>
    </source>
</evidence>
<keyword evidence="3 6" id="KW-0238">DNA-binding</keyword>
<dbReference type="EMBL" id="BMDD01000007">
    <property type="protein sequence ID" value="GGH86354.1"/>
    <property type="molecule type" value="Genomic_DNA"/>
</dbReference>
<evidence type="ECO:0000256" key="4">
    <source>
        <dbReference type="ARBA" id="ARBA00023163"/>
    </source>
</evidence>
<evidence type="ECO:0000259" key="8">
    <source>
        <dbReference type="PROSITE" id="PS51755"/>
    </source>
</evidence>
<dbReference type="InterPro" id="IPR001867">
    <property type="entry name" value="OmpR/PhoB-type_DNA-bd"/>
</dbReference>
<dbReference type="InterPro" id="IPR001789">
    <property type="entry name" value="Sig_transdc_resp-reg_receiver"/>
</dbReference>
<dbReference type="PROSITE" id="PS50110">
    <property type="entry name" value="RESPONSE_REGULATORY"/>
    <property type="match status" value="1"/>
</dbReference>
<dbReference type="PANTHER" id="PTHR35807">
    <property type="entry name" value="TRANSCRIPTIONAL REGULATOR REDD-RELATED"/>
    <property type="match status" value="1"/>
</dbReference>
<name>A0ABQ2A8F7_9BACL</name>
<keyword evidence="1" id="KW-0902">Two-component regulatory system</keyword>
<protein>
    <recommendedName>
        <fullName evidence="11">Response regulator</fullName>
    </recommendedName>
</protein>
<dbReference type="SUPFAM" id="SSF46894">
    <property type="entry name" value="C-terminal effector domain of the bipartite response regulators"/>
    <property type="match status" value="1"/>
</dbReference>
<proteinExistence type="predicted"/>
<dbReference type="Proteomes" id="UP000605427">
    <property type="component" value="Unassembled WGS sequence"/>
</dbReference>
<comment type="caution">
    <text evidence="9">The sequence shown here is derived from an EMBL/GenBank/DDBJ whole genome shotgun (WGS) entry which is preliminary data.</text>
</comment>
<feature type="modified residue" description="4-aspartylphosphate" evidence="5">
    <location>
        <position position="53"/>
    </location>
</feature>
<accession>A0ABQ2A8F7</accession>
<dbReference type="Gene3D" id="1.10.10.10">
    <property type="entry name" value="Winged helix-like DNA-binding domain superfamily/Winged helix DNA-binding domain"/>
    <property type="match status" value="1"/>
</dbReference>
<sequence length="337" mass="38245">MRALLVEEERTELLRLKAMLEQEDGIQVVGMSEKGARLEERLKEWAPDIVFLDLDAQANGGLELAARIRAADPVVDIVFTARSDRHALEAYTVYPLDYMRKPVDHTRLARTIGMARRRSEHGAQAISDGAADSRLVCLGSLTIRRPNSETAYPRWRTTKAQELFAYLLHHRGHMVSRESLFRLLWPEFDAERAAAQLYNTIYTIRAVLKSEGLHITIAKGGPAAGYRLDLGTVRLDVDLWEQSLLALSSLGRDTASRYETVLNAYTGDYLQESEYGWALEERLRLRELWLDNACRLAGFYRSHGMDEEANSMLQRLHLTHVLPSLMPIEHASAAERS</sequence>
<feature type="domain" description="OmpR/PhoB-type" evidence="8">
    <location>
        <begin position="123"/>
        <end position="230"/>
    </location>
</feature>
<evidence type="ECO:0000256" key="1">
    <source>
        <dbReference type="ARBA" id="ARBA00023012"/>
    </source>
</evidence>
<dbReference type="InterPro" id="IPR016032">
    <property type="entry name" value="Sig_transdc_resp-reg_C-effctor"/>
</dbReference>
<feature type="domain" description="Response regulatory" evidence="7">
    <location>
        <begin position="2"/>
        <end position="116"/>
    </location>
</feature>
<reference evidence="10" key="1">
    <citation type="journal article" date="2019" name="Int. J. Syst. Evol. Microbiol.">
        <title>The Global Catalogue of Microorganisms (GCM) 10K type strain sequencing project: providing services to taxonomists for standard genome sequencing and annotation.</title>
        <authorList>
            <consortium name="The Broad Institute Genomics Platform"/>
            <consortium name="The Broad Institute Genome Sequencing Center for Infectious Disease"/>
            <person name="Wu L."/>
            <person name="Ma J."/>
        </authorList>
    </citation>
    <scope>NUCLEOTIDE SEQUENCE [LARGE SCALE GENOMIC DNA]</scope>
    <source>
        <strain evidence="10">CCM 8702</strain>
    </source>
</reference>
<dbReference type="RefSeq" id="WP_172246414.1">
    <property type="nucleotide sequence ID" value="NZ_BMDD01000007.1"/>
</dbReference>
<dbReference type="SUPFAM" id="SSF52172">
    <property type="entry name" value="CheY-like"/>
    <property type="match status" value="1"/>
</dbReference>
<evidence type="ECO:0008006" key="11">
    <source>
        <dbReference type="Google" id="ProtNLM"/>
    </source>
</evidence>
<evidence type="ECO:0000259" key="7">
    <source>
        <dbReference type="PROSITE" id="PS50110"/>
    </source>
</evidence>
<evidence type="ECO:0000256" key="2">
    <source>
        <dbReference type="ARBA" id="ARBA00023015"/>
    </source>
</evidence>
<dbReference type="SMART" id="SM00862">
    <property type="entry name" value="Trans_reg_C"/>
    <property type="match status" value="1"/>
</dbReference>
<dbReference type="InterPro" id="IPR036388">
    <property type="entry name" value="WH-like_DNA-bd_sf"/>
</dbReference>
<dbReference type="SMART" id="SM00448">
    <property type="entry name" value="REC"/>
    <property type="match status" value="1"/>
</dbReference>
<dbReference type="Gene3D" id="3.40.50.2300">
    <property type="match status" value="1"/>
</dbReference>
<evidence type="ECO:0000256" key="6">
    <source>
        <dbReference type="PROSITE-ProRule" id="PRU01091"/>
    </source>
</evidence>
<organism evidence="9 10">
    <name type="scientific">Saccharibacillus endophyticus</name>
    <dbReference type="NCBI Taxonomy" id="2060666"/>
    <lineage>
        <taxon>Bacteria</taxon>
        <taxon>Bacillati</taxon>
        <taxon>Bacillota</taxon>
        <taxon>Bacilli</taxon>
        <taxon>Bacillales</taxon>
        <taxon>Paenibacillaceae</taxon>
        <taxon>Saccharibacillus</taxon>
    </lineage>
</organism>
<evidence type="ECO:0000256" key="3">
    <source>
        <dbReference type="ARBA" id="ARBA00023125"/>
    </source>
</evidence>
<dbReference type="InterPro" id="IPR051677">
    <property type="entry name" value="AfsR-DnrI-RedD_regulator"/>
</dbReference>
<evidence type="ECO:0000256" key="5">
    <source>
        <dbReference type="PROSITE-ProRule" id="PRU00169"/>
    </source>
</evidence>
<gene>
    <name evidence="9" type="ORF">GCM10007362_45930</name>
</gene>
<dbReference type="Pfam" id="PF00486">
    <property type="entry name" value="Trans_reg_C"/>
    <property type="match status" value="1"/>
</dbReference>
<feature type="DNA-binding region" description="OmpR/PhoB-type" evidence="6">
    <location>
        <begin position="123"/>
        <end position="230"/>
    </location>
</feature>
<evidence type="ECO:0000313" key="9">
    <source>
        <dbReference type="EMBL" id="GGH86354.1"/>
    </source>
</evidence>
<dbReference type="PROSITE" id="PS51755">
    <property type="entry name" value="OMPR_PHOB"/>
    <property type="match status" value="1"/>
</dbReference>
<dbReference type="InterPro" id="IPR011006">
    <property type="entry name" value="CheY-like_superfamily"/>
</dbReference>
<keyword evidence="5" id="KW-0597">Phosphoprotein</keyword>
<keyword evidence="4" id="KW-0804">Transcription</keyword>
<keyword evidence="10" id="KW-1185">Reference proteome</keyword>